<dbReference type="Proteomes" id="UP000234331">
    <property type="component" value="Unassembled WGS sequence"/>
</dbReference>
<evidence type="ECO:0000313" key="2">
    <source>
        <dbReference type="EMBL" id="SNQ46066.1"/>
    </source>
</evidence>
<gene>
    <name evidence="2" type="ORF">FRACA_1240001</name>
</gene>
<dbReference type="InterPro" id="IPR036366">
    <property type="entry name" value="PGBDSf"/>
</dbReference>
<accession>A0A2I2KK88</accession>
<dbReference type="EMBL" id="FZMO01000029">
    <property type="protein sequence ID" value="SNQ46066.1"/>
    <property type="molecule type" value="Genomic_DNA"/>
</dbReference>
<evidence type="ECO:0008006" key="4">
    <source>
        <dbReference type="Google" id="ProtNLM"/>
    </source>
</evidence>
<evidence type="ECO:0000313" key="3">
    <source>
        <dbReference type="Proteomes" id="UP000234331"/>
    </source>
</evidence>
<feature type="signal peptide" evidence="1">
    <location>
        <begin position="1"/>
        <end position="34"/>
    </location>
</feature>
<dbReference type="RefSeq" id="WP_133150556.1">
    <property type="nucleotide sequence ID" value="NZ_FZMO01000029.1"/>
</dbReference>
<dbReference type="InterPro" id="IPR036365">
    <property type="entry name" value="PGBD-like_sf"/>
</dbReference>
<reference evidence="2 3" key="1">
    <citation type="submission" date="2017-06" db="EMBL/GenBank/DDBJ databases">
        <authorList>
            <person name="Kim H.J."/>
            <person name="Triplett B.A."/>
        </authorList>
    </citation>
    <scope>NUCLEOTIDE SEQUENCE [LARGE SCALE GENOMIC DNA]</scope>
    <source>
        <strain evidence="2">FRACA_ARgP5</strain>
    </source>
</reference>
<evidence type="ECO:0000256" key="1">
    <source>
        <dbReference type="SAM" id="SignalP"/>
    </source>
</evidence>
<sequence length="193" mass="19877">MRFTRIVGRRLAAVGIAAALAVGGVATAASPAHATTVTSPARTHITLEMSECGLMYVGTVGSCIISLQTWMNWAVGTKVSLAPIDGVYGQTTLTLVQAFQRRYVPSVIPDGRFGDRSRAALKDWFVRGATAKHGSGLPCNTALGWGCDSGAAVPGLGLGAKGEAGKTFICAAAGELPGVYGRFTGVFCDVLLS</sequence>
<dbReference type="Gene3D" id="1.10.101.10">
    <property type="entry name" value="PGBD-like superfamily/PGBD"/>
    <property type="match status" value="1"/>
</dbReference>
<keyword evidence="1" id="KW-0732">Signal</keyword>
<organism evidence="2 3">
    <name type="scientific">Frankia canadensis</name>
    <dbReference type="NCBI Taxonomy" id="1836972"/>
    <lineage>
        <taxon>Bacteria</taxon>
        <taxon>Bacillati</taxon>
        <taxon>Actinomycetota</taxon>
        <taxon>Actinomycetes</taxon>
        <taxon>Frankiales</taxon>
        <taxon>Frankiaceae</taxon>
        <taxon>Frankia</taxon>
    </lineage>
</organism>
<keyword evidence="3" id="KW-1185">Reference proteome</keyword>
<dbReference type="SUPFAM" id="SSF47090">
    <property type="entry name" value="PGBD-like"/>
    <property type="match status" value="1"/>
</dbReference>
<protein>
    <recommendedName>
        <fullName evidence="4">Peptidoglycan binding-like domain-containing protein</fullName>
    </recommendedName>
</protein>
<name>A0A2I2KK88_9ACTN</name>
<dbReference type="AlphaFoldDB" id="A0A2I2KK88"/>
<feature type="chain" id="PRO_5014662016" description="Peptidoglycan binding-like domain-containing protein" evidence="1">
    <location>
        <begin position="35"/>
        <end position="193"/>
    </location>
</feature>
<proteinExistence type="predicted"/>